<dbReference type="Proteomes" id="UP000507222">
    <property type="component" value="Unassembled WGS sequence"/>
</dbReference>
<evidence type="ECO:0000256" key="6">
    <source>
        <dbReference type="SAM" id="Phobius"/>
    </source>
</evidence>
<evidence type="ECO:0000256" key="5">
    <source>
        <dbReference type="ARBA" id="ARBA00023136"/>
    </source>
</evidence>
<keyword evidence="4 6" id="KW-1133">Transmembrane helix</keyword>
<dbReference type="Gene3D" id="1.20.1250.20">
    <property type="entry name" value="MFS general substrate transporter like domains"/>
    <property type="match status" value="1"/>
</dbReference>
<dbReference type="PROSITE" id="PS50850">
    <property type="entry name" value="MFS"/>
    <property type="match status" value="1"/>
</dbReference>
<evidence type="ECO:0000256" key="2">
    <source>
        <dbReference type="ARBA" id="ARBA00022448"/>
    </source>
</evidence>
<dbReference type="SUPFAM" id="SSF103473">
    <property type="entry name" value="MFS general substrate transporter"/>
    <property type="match status" value="1"/>
</dbReference>
<organism evidence="8 9">
    <name type="scientific">Prunus armeniaca</name>
    <name type="common">Apricot</name>
    <name type="synonym">Armeniaca vulgaris</name>
    <dbReference type="NCBI Taxonomy" id="36596"/>
    <lineage>
        <taxon>Eukaryota</taxon>
        <taxon>Viridiplantae</taxon>
        <taxon>Streptophyta</taxon>
        <taxon>Embryophyta</taxon>
        <taxon>Tracheophyta</taxon>
        <taxon>Spermatophyta</taxon>
        <taxon>Magnoliopsida</taxon>
        <taxon>eudicotyledons</taxon>
        <taxon>Gunneridae</taxon>
        <taxon>Pentapetalae</taxon>
        <taxon>rosids</taxon>
        <taxon>fabids</taxon>
        <taxon>Rosales</taxon>
        <taxon>Rosaceae</taxon>
        <taxon>Amygdaloideae</taxon>
        <taxon>Amygdaleae</taxon>
        <taxon>Prunus</taxon>
    </lineage>
</organism>
<evidence type="ECO:0000256" key="1">
    <source>
        <dbReference type="ARBA" id="ARBA00004141"/>
    </source>
</evidence>
<dbReference type="PANTHER" id="PTHR23511:SF5">
    <property type="entry name" value="MAJOR FACILITATOR-TYPE TRANSPORTER HXNZ-RELATED"/>
    <property type="match status" value="1"/>
</dbReference>
<dbReference type="GO" id="GO:0022857">
    <property type="term" value="F:transmembrane transporter activity"/>
    <property type="evidence" value="ECO:0007669"/>
    <property type="project" value="InterPro"/>
</dbReference>
<feature type="transmembrane region" description="Helical" evidence="6">
    <location>
        <begin position="114"/>
        <end position="135"/>
    </location>
</feature>
<keyword evidence="2" id="KW-0813">Transport</keyword>
<evidence type="ECO:0000259" key="7">
    <source>
        <dbReference type="PROSITE" id="PS50850"/>
    </source>
</evidence>
<evidence type="ECO:0000256" key="4">
    <source>
        <dbReference type="ARBA" id="ARBA00022989"/>
    </source>
</evidence>
<comment type="subcellular location">
    <subcellularLocation>
        <location evidence="1">Membrane</location>
        <topology evidence="1">Multi-pass membrane protein</topology>
    </subcellularLocation>
</comment>
<evidence type="ECO:0000256" key="3">
    <source>
        <dbReference type="ARBA" id="ARBA00022692"/>
    </source>
</evidence>
<dbReference type="InterPro" id="IPR036259">
    <property type="entry name" value="MFS_trans_sf"/>
</dbReference>
<feature type="domain" description="Major facilitator superfamily (MFS) profile" evidence="7">
    <location>
        <begin position="1"/>
        <end position="169"/>
    </location>
</feature>
<name>A0A6J5U7E2_PRUAR</name>
<sequence length="169" mass="18540">MEAWNTLSMRLCGHGVWKVSNSCACLCWHGLDLRSNGDDATLICWTSGSVCLGSFFSTRKFHNQRGFCWNASWSVFMGHSSDKHGRRKGFLITATITSGAGFLSALSPNYTSLILLRCLVGVGLGGGPVLSSWFLEFIPAPNRGTWMVIFSAFWTLGTILEASLAWVCF</sequence>
<dbReference type="PANTHER" id="PTHR23511">
    <property type="entry name" value="SYNAPTIC VESICLE GLYCOPROTEIN 2"/>
    <property type="match status" value="1"/>
</dbReference>
<dbReference type="GO" id="GO:0016020">
    <property type="term" value="C:membrane"/>
    <property type="evidence" value="ECO:0007669"/>
    <property type="project" value="UniProtKB-SubCell"/>
</dbReference>
<feature type="transmembrane region" description="Helical" evidence="6">
    <location>
        <begin position="89"/>
        <end position="108"/>
    </location>
</feature>
<dbReference type="AlphaFoldDB" id="A0A6J5U7E2"/>
<keyword evidence="5 6" id="KW-0472">Membrane</keyword>
<evidence type="ECO:0000313" key="8">
    <source>
        <dbReference type="EMBL" id="CAB4272109.1"/>
    </source>
</evidence>
<dbReference type="InterPro" id="IPR020846">
    <property type="entry name" value="MFS_dom"/>
</dbReference>
<keyword evidence="3 6" id="KW-0812">Transmembrane</keyword>
<dbReference type="EMBL" id="CAEKDK010000003">
    <property type="protein sequence ID" value="CAB4272109.1"/>
    <property type="molecule type" value="Genomic_DNA"/>
</dbReference>
<protein>
    <recommendedName>
        <fullName evidence="7">Major facilitator superfamily (MFS) profile domain-containing protein</fullName>
    </recommendedName>
</protein>
<reference evidence="8 9" key="1">
    <citation type="submission" date="2020-05" db="EMBL/GenBank/DDBJ databases">
        <authorList>
            <person name="Campoy J."/>
            <person name="Schneeberger K."/>
            <person name="Spophaly S."/>
        </authorList>
    </citation>
    <scope>NUCLEOTIDE SEQUENCE [LARGE SCALE GENOMIC DNA]</scope>
    <source>
        <strain evidence="8">PruArmRojPasFocal</strain>
    </source>
</reference>
<feature type="transmembrane region" description="Helical" evidence="6">
    <location>
        <begin position="147"/>
        <end position="167"/>
    </location>
</feature>
<dbReference type="InterPro" id="IPR011701">
    <property type="entry name" value="MFS"/>
</dbReference>
<proteinExistence type="predicted"/>
<dbReference type="Pfam" id="PF07690">
    <property type="entry name" value="MFS_1"/>
    <property type="match status" value="1"/>
</dbReference>
<evidence type="ECO:0000313" key="9">
    <source>
        <dbReference type="Proteomes" id="UP000507222"/>
    </source>
</evidence>
<gene>
    <name evidence="8" type="ORF">CURHAP_LOCUS18633</name>
</gene>
<accession>A0A6J5U7E2</accession>